<gene>
    <name evidence="7" type="ORF">IscW_ISCW000321</name>
</gene>
<dbReference type="OrthoDB" id="6475625at2759"/>
<dbReference type="SUPFAM" id="SSF57535">
    <property type="entry name" value="Complement control module/SCR domain"/>
    <property type="match status" value="2"/>
</dbReference>
<dbReference type="EnsemblMetazoa" id="ISCW000321-RA">
    <property type="protein sequence ID" value="ISCW000321-PA"/>
    <property type="gene ID" value="ISCW000321"/>
</dbReference>
<dbReference type="EMBL" id="ABJB010523520">
    <property type="status" value="NOT_ANNOTATED_CDS"/>
    <property type="molecule type" value="Genomic_DNA"/>
</dbReference>
<dbReference type="InterPro" id="IPR051277">
    <property type="entry name" value="SEZ6_CSMD_C4BPB_Regulators"/>
</dbReference>
<feature type="domain" description="Sushi" evidence="6">
    <location>
        <begin position="45"/>
        <end position="110"/>
    </location>
</feature>
<dbReference type="Pfam" id="PF03815">
    <property type="entry name" value="LCCL"/>
    <property type="match status" value="1"/>
</dbReference>
<dbReference type="VEuPathDB" id="VectorBase:ISCI000321"/>
<dbReference type="HOGENOM" id="CLU_1564587_0_0_1"/>
<dbReference type="PANTHER" id="PTHR45656:SF4">
    <property type="entry name" value="PROTEIN CBR-CLEC-78"/>
    <property type="match status" value="1"/>
</dbReference>
<feature type="disulfide bond" evidence="4">
    <location>
        <begin position="81"/>
        <end position="108"/>
    </location>
</feature>
<feature type="domain" description="LCCL" evidence="5">
    <location>
        <begin position="108"/>
        <end position="171"/>
    </location>
</feature>
<evidence type="ECO:0000256" key="4">
    <source>
        <dbReference type="PROSITE-ProRule" id="PRU00302"/>
    </source>
</evidence>
<dbReference type="EMBL" id="DS612579">
    <property type="protein sequence ID" value="EEC00138.1"/>
    <property type="molecule type" value="Genomic_DNA"/>
</dbReference>
<dbReference type="CDD" id="cd00033">
    <property type="entry name" value="CCP"/>
    <property type="match status" value="2"/>
</dbReference>
<protein>
    <submittedName>
        <fullName evidence="7 8">CUB and sushi multiple domains (CSMD) protein, putative</fullName>
        <ecNumber evidence="7">3.4.21.84</ecNumber>
    </submittedName>
</protein>
<dbReference type="InterPro" id="IPR035976">
    <property type="entry name" value="Sushi/SCR/CCP_sf"/>
</dbReference>
<dbReference type="PROSITE" id="PS50923">
    <property type="entry name" value="SUSHI"/>
    <property type="match status" value="2"/>
</dbReference>
<keyword evidence="3 4" id="KW-1015">Disulfide bond</keyword>
<keyword evidence="4" id="KW-0768">Sushi</keyword>
<keyword evidence="2" id="KW-0677">Repeat</keyword>
<dbReference type="SMART" id="SM00603">
    <property type="entry name" value="LCCL"/>
    <property type="match status" value="1"/>
</dbReference>
<keyword evidence="9" id="KW-1185">Reference proteome</keyword>
<dbReference type="PaxDb" id="6945-B7P0L6"/>
<sequence>MDNDLSPTVVYYLCERGFHLVGPETASCLGSGIWSDPPPKCEKLSFCPELARLARGKAEVRRAASSHRGAYSNGTVVAFSCDDLYDLVGESSLECRDDGTWSAPVPACVKGCGLSPGTVIGTVVYHQLSALCRAALHAGRINNAGGLVSIVATGNFADFAASTANDVTTIA</sequence>
<proteinExistence type="predicted"/>
<dbReference type="VEuPathDB" id="VectorBase:ISCW000321"/>
<reference evidence="8" key="2">
    <citation type="submission" date="2020-05" db="UniProtKB">
        <authorList>
            <consortium name="EnsemblMetazoa"/>
        </authorList>
    </citation>
    <scope>IDENTIFICATION</scope>
    <source>
        <strain evidence="8">wikel</strain>
    </source>
</reference>
<keyword evidence="1" id="KW-0732">Signal</keyword>
<evidence type="ECO:0000313" key="9">
    <source>
        <dbReference type="Proteomes" id="UP000001555"/>
    </source>
</evidence>
<dbReference type="SUPFAM" id="SSF69848">
    <property type="entry name" value="LCCL domain"/>
    <property type="match status" value="1"/>
</dbReference>
<evidence type="ECO:0000256" key="2">
    <source>
        <dbReference type="ARBA" id="ARBA00022737"/>
    </source>
</evidence>
<evidence type="ECO:0000313" key="8">
    <source>
        <dbReference type="EnsemblMetazoa" id="ISCW000321-PA"/>
    </source>
</evidence>
<dbReference type="InterPro" id="IPR036609">
    <property type="entry name" value="LCCL_sf"/>
</dbReference>
<dbReference type="Pfam" id="PF00084">
    <property type="entry name" value="Sushi"/>
    <property type="match status" value="1"/>
</dbReference>
<accession>B7P0L6</accession>
<dbReference type="InterPro" id="IPR004043">
    <property type="entry name" value="LCCL"/>
</dbReference>
<dbReference type="PANTHER" id="PTHR45656">
    <property type="entry name" value="PROTEIN CBR-CLEC-78"/>
    <property type="match status" value="1"/>
</dbReference>
<evidence type="ECO:0000256" key="1">
    <source>
        <dbReference type="ARBA" id="ARBA00022729"/>
    </source>
</evidence>
<evidence type="ECO:0000313" key="7">
    <source>
        <dbReference type="EMBL" id="EEC00138.1"/>
    </source>
</evidence>
<reference evidence="7 9" key="1">
    <citation type="submission" date="2008-03" db="EMBL/GenBank/DDBJ databases">
        <title>Annotation of Ixodes scapularis.</title>
        <authorList>
            <consortium name="Ixodes scapularis Genome Project Consortium"/>
            <person name="Caler E."/>
            <person name="Hannick L.I."/>
            <person name="Bidwell S."/>
            <person name="Joardar V."/>
            <person name="Thiagarajan M."/>
            <person name="Amedeo P."/>
            <person name="Galinsky K.J."/>
            <person name="Schobel S."/>
            <person name="Inman J."/>
            <person name="Hostetler J."/>
            <person name="Miller J."/>
            <person name="Hammond M."/>
            <person name="Megy K."/>
            <person name="Lawson D."/>
            <person name="Kodira C."/>
            <person name="Sutton G."/>
            <person name="Meyer J."/>
            <person name="Hill C.A."/>
            <person name="Birren B."/>
            <person name="Nene V."/>
            <person name="Collins F."/>
            <person name="Alarcon-Chaidez F."/>
            <person name="Wikel S."/>
            <person name="Strausberg R."/>
        </authorList>
    </citation>
    <scope>NUCLEOTIDE SEQUENCE [LARGE SCALE GENOMIC DNA]</scope>
    <source>
        <strain evidence="9">Wikel</strain>
        <strain evidence="7">Wikel colony</strain>
    </source>
</reference>
<evidence type="ECO:0000259" key="5">
    <source>
        <dbReference type="PROSITE" id="PS50820"/>
    </source>
</evidence>
<dbReference type="InParanoid" id="B7P0L6"/>
<evidence type="ECO:0000259" key="6">
    <source>
        <dbReference type="PROSITE" id="PS50923"/>
    </source>
</evidence>
<dbReference type="GO" id="GO:0016787">
    <property type="term" value="F:hydrolase activity"/>
    <property type="evidence" value="ECO:0007669"/>
    <property type="project" value="UniProtKB-KW"/>
</dbReference>
<feature type="disulfide bond" evidence="4">
    <location>
        <begin position="14"/>
        <end position="41"/>
    </location>
</feature>
<dbReference type="Gene3D" id="2.10.70.10">
    <property type="entry name" value="Complement Module, domain 1"/>
    <property type="match status" value="2"/>
</dbReference>
<dbReference type="InterPro" id="IPR000436">
    <property type="entry name" value="Sushi_SCR_CCP_dom"/>
</dbReference>
<dbReference type="VEuPathDB" id="VectorBase:ISCP_018576"/>
<dbReference type="Proteomes" id="UP000001555">
    <property type="component" value="Unassembled WGS sequence"/>
</dbReference>
<name>B7P0L6_IXOSC</name>
<evidence type="ECO:0000256" key="3">
    <source>
        <dbReference type="ARBA" id="ARBA00023157"/>
    </source>
</evidence>
<organism>
    <name type="scientific">Ixodes scapularis</name>
    <name type="common">Black-legged tick</name>
    <name type="synonym">Deer tick</name>
    <dbReference type="NCBI Taxonomy" id="6945"/>
    <lineage>
        <taxon>Eukaryota</taxon>
        <taxon>Metazoa</taxon>
        <taxon>Ecdysozoa</taxon>
        <taxon>Arthropoda</taxon>
        <taxon>Chelicerata</taxon>
        <taxon>Arachnida</taxon>
        <taxon>Acari</taxon>
        <taxon>Parasitiformes</taxon>
        <taxon>Ixodida</taxon>
        <taxon>Ixodoidea</taxon>
        <taxon>Ixodidae</taxon>
        <taxon>Ixodinae</taxon>
        <taxon>Ixodes</taxon>
    </lineage>
</organism>
<dbReference type="EC" id="3.4.21.84" evidence="7"/>
<dbReference type="EMBL" id="ABJB010863787">
    <property type="status" value="NOT_ANNOTATED_CDS"/>
    <property type="molecule type" value="Genomic_DNA"/>
</dbReference>
<comment type="caution">
    <text evidence="4">Lacks conserved residue(s) required for the propagation of feature annotation.</text>
</comment>
<dbReference type="AlphaFoldDB" id="B7P0L6"/>
<feature type="domain" description="Sushi" evidence="6">
    <location>
        <begin position="1"/>
        <end position="43"/>
    </location>
</feature>
<keyword evidence="7" id="KW-0378">Hydrolase</keyword>
<dbReference type="Gene3D" id="2.170.130.20">
    <property type="entry name" value="LCCL-like domain"/>
    <property type="match status" value="1"/>
</dbReference>
<dbReference type="PROSITE" id="PS50820">
    <property type="entry name" value="LCCL"/>
    <property type="match status" value="1"/>
</dbReference>
<dbReference type="SMART" id="SM00032">
    <property type="entry name" value="CCP"/>
    <property type="match status" value="2"/>
</dbReference>